<dbReference type="AlphaFoldDB" id="A0A0K2UTK3"/>
<accession>A0A0K2UTK3</accession>
<dbReference type="InterPro" id="IPR027951">
    <property type="entry name" value="Nepro_N"/>
</dbReference>
<proteinExistence type="predicted"/>
<evidence type="ECO:0000259" key="1">
    <source>
        <dbReference type="Pfam" id="PF14780"/>
    </source>
</evidence>
<evidence type="ECO:0000313" key="2">
    <source>
        <dbReference type="EMBL" id="CDW41598.1"/>
    </source>
</evidence>
<dbReference type="EMBL" id="HACA01024237">
    <property type="protein sequence ID" value="CDW41598.1"/>
    <property type="molecule type" value="Transcribed_RNA"/>
</dbReference>
<feature type="domain" description="Nucleolus and neural progenitor protein-like N-terminal" evidence="1">
    <location>
        <begin position="4"/>
        <end position="195"/>
    </location>
</feature>
<sequence length="351" mass="40444">MENERYLSTPDFCAIPPLRLTQDDRETVKEALKAAKVFSELILSSIKKLKGEEILLKGLIRRNQRQFVNDKGFKDLKMIVKTLRRFNDIKLNKLILDFYSSFPTTFNIMEKPAESLALVKQSDLRVVIIQIYQSIVLLEKIRDVYTLNAGENCFKRMRLGHHWSLALAWLGSVSRICSLVSNSIINLMKDTYDDLMSLYALNILGGEDTTFEPNKLNLPPKFGDKTRKETSNEILLEVGVVVERKSEVQMSESLLKRGRLIVKTFSAFKVKSSLLDWIKQETEQRKVNRKKSLTKPLSAEKWKSFRKQLGTSSLKDARNLLLLYVLYPESSKENGFPSNWNEILKTIISKS</sequence>
<name>A0A0K2UTK3_LEPSM</name>
<organism evidence="2">
    <name type="scientific">Lepeophtheirus salmonis</name>
    <name type="common">Salmon louse</name>
    <name type="synonym">Caligus salmonis</name>
    <dbReference type="NCBI Taxonomy" id="72036"/>
    <lineage>
        <taxon>Eukaryota</taxon>
        <taxon>Metazoa</taxon>
        <taxon>Ecdysozoa</taxon>
        <taxon>Arthropoda</taxon>
        <taxon>Crustacea</taxon>
        <taxon>Multicrustacea</taxon>
        <taxon>Hexanauplia</taxon>
        <taxon>Copepoda</taxon>
        <taxon>Siphonostomatoida</taxon>
        <taxon>Caligidae</taxon>
        <taxon>Lepeophtheirus</taxon>
    </lineage>
</organism>
<protein>
    <recommendedName>
        <fullName evidence="1">Nucleolus and neural progenitor protein-like N-terminal domain-containing protein</fullName>
    </recommendedName>
</protein>
<dbReference type="Pfam" id="PF14780">
    <property type="entry name" value="NEPRO_N"/>
    <property type="match status" value="1"/>
</dbReference>
<reference evidence="2" key="1">
    <citation type="submission" date="2014-05" db="EMBL/GenBank/DDBJ databases">
        <authorList>
            <person name="Chronopoulou M."/>
        </authorList>
    </citation>
    <scope>NUCLEOTIDE SEQUENCE</scope>
    <source>
        <tissue evidence="2">Whole organism</tissue>
    </source>
</reference>